<feature type="non-terminal residue" evidence="2">
    <location>
        <position position="1"/>
    </location>
</feature>
<evidence type="ECO:0000256" key="1">
    <source>
        <dbReference type="SAM" id="MobiDB-lite"/>
    </source>
</evidence>
<evidence type="ECO:0000313" key="2">
    <source>
        <dbReference type="EMBL" id="KKK79287.1"/>
    </source>
</evidence>
<sequence length="74" mass="7750">GVIGPPALEGLKLGITLIVGTTAFLVIAKSAGSVGKYSTQAYHSLKNQVMKTSSNRPKKTTKATKTKTKTESKS</sequence>
<feature type="region of interest" description="Disordered" evidence="1">
    <location>
        <begin position="48"/>
        <end position="74"/>
    </location>
</feature>
<proteinExistence type="predicted"/>
<dbReference type="EMBL" id="LAZR01054099">
    <property type="protein sequence ID" value="KKK79287.1"/>
    <property type="molecule type" value="Genomic_DNA"/>
</dbReference>
<reference evidence="2" key="1">
    <citation type="journal article" date="2015" name="Nature">
        <title>Complex archaea that bridge the gap between prokaryotes and eukaryotes.</title>
        <authorList>
            <person name="Spang A."/>
            <person name="Saw J.H."/>
            <person name="Jorgensen S.L."/>
            <person name="Zaremba-Niedzwiedzka K."/>
            <person name="Martijn J."/>
            <person name="Lind A.E."/>
            <person name="van Eijk R."/>
            <person name="Schleper C."/>
            <person name="Guy L."/>
            <person name="Ettema T.J."/>
        </authorList>
    </citation>
    <scope>NUCLEOTIDE SEQUENCE</scope>
</reference>
<name>A0A0F8YCU4_9ZZZZ</name>
<gene>
    <name evidence="2" type="ORF">LCGC14_2835030</name>
</gene>
<dbReference type="AlphaFoldDB" id="A0A0F8YCU4"/>
<protein>
    <submittedName>
        <fullName evidence="2">Uncharacterized protein</fullName>
    </submittedName>
</protein>
<comment type="caution">
    <text evidence="2">The sequence shown here is derived from an EMBL/GenBank/DDBJ whole genome shotgun (WGS) entry which is preliminary data.</text>
</comment>
<feature type="compositionally biased region" description="Basic residues" evidence="1">
    <location>
        <begin position="56"/>
        <end position="67"/>
    </location>
</feature>
<organism evidence="2">
    <name type="scientific">marine sediment metagenome</name>
    <dbReference type="NCBI Taxonomy" id="412755"/>
    <lineage>
        <taxon>unclassified sequences</taxon>
        <taxon>metagenomes</taxon>
        <taxon>ecological metagenomes</taxon>
    </lineage>
</organism>
<accession>A0A0F8YCU4</accession>